<dbReference type="PROSITE" id="PS50977">
    <property type="entry name" value="HTH_TETR_2"/>
    <property type="match status" value="1"/>
</dbReference>
<sequence>MENKNDARYKRTQKLLMDTFKNMIIEMDFSKITIKDLTSIAGINRKTFYLHYHSLDEILYALQSEIINSLMDILNQETSNENSIDIQKLMTAFSTLLNDQPIHQRLFCCENYRFLVEGIQNITTEKHSKKLFAGKNIDTAHQNMVMTYLSHGVFALWRNWFLSGCQMDKDEMVRFSTQLVCQGLDSIN</sequence>
<keyword evidence="5" id="KW-1185">Reference proteome</keyword>
<dbReference type="PANTHER" id="PTHR43479:SF7">
    <property type="entry name" value="TETR-FAMILY TRANSCRIPTIONAL REGULATOR"/>
    <property type="match status" value="1"/>
</dbReference>
<comment type="caution">
    <text evidence="4">The sequence shown here is derived from an EMBL/GenBank/DDBJ whole genome shotgun (WGS) entry which is preliminary data.</text>
</comment>
<dbReference type="InterPro" id="IPR001647">
    <property type="entry name" value="HTH_TetR"/>
</dbReference>
<feature type="DNA-binding region" description="H-T-H motif" evidence="2">
    <location>
        <begin position="33"/>
        <end position="52"/>
    </location>
</feature>
<dbReference type="InterPro" id="IPR050624">
    <property type="entry name" value="HTH-type_Tx_Regulator"/>
</dbReference>
<gene>
    <name evidence="4" type="ORF">SJI18_12705</name>
</gene>
<proteinExistence type="predicted"/>
<accession>A0ABU7UQF3</accession>
<evidence type="ECO:0000259" key="3">
    <source>
        <dbReference type="PROSITE" id="PS50977"/>
    </source>
</evidence>
<dbReference type="Proteomes" id="UP001498469">
    <property type="component" value="Unassembled WGS sequence"/>
</dbReference>
<name>A0ABU7UQF3_9CLOT</name>
<dbReference type="PANTHER" id="PTHR43479">
    <property type="entry name" value="ACREF/ENVCD OPERON REPRESSOR-RELATED"/>
    <property type="match status" value="1"/>
</dbReference>
<dbReference type="RefSeq" id="WP_216248863.1">
    <property type="nucleotide sequence ID" value="NZ_JAZHFS010000011.1"/>
</dbReference>
<evidence type="ECO:0000313" key="4">
    <source>
        <dbReference type="EMBL" id="MEF2113166.1"/>
    </source>
</evidence>
<evidence type="ECO:0000313" key="5">
    <source>
        <dbReference type="Proteomes" id="UP001498469"/>
    </source>
</evidence>
<feature type="domain" description="HTH tetR-type" evidence="3">
    <location>
        <begin position="10"/>
        <end position="70"/>
    </location>
</feature>
<keyword evidence="1 2" id="KW-0238">DNA-binding</keyword>
<protein>
    <submittedName>
        <fullName evidence="4">TetR/AcrR family transcriptional regulator</fullName>
    </submittedName>
</protein>
<reference evidence="4 5" key="1">
    <citation type="submission" date="2023-11" db="EMBL/GenBank/DDBJ databases">
        <title>Draft genome sequence of a psychrophilic Clostridium strain from permafrost water brine.</title>
        <authorList>
            <person name="Shcherbakova V.A."/>
            <person name="Trubitsyn V.E."/>
            <person name="Zakharyuk A.G."/>
        </authorList>
    </citation>
    <scope>NUCLEOTIDE SEQUENCE [LARGE SCALE GENOMIC DNA]</scope>
    <source>
        <strain evidence="4 5">14F</strain>
    </source>
</reference>
<organism evidence="4 5">
    <name type="scientific">Clostridium frigoriphilum</name>
    <dbReference type="NCBI Taxonomy" id="443253"/>
    <lineage>
        <taxon>Bacteria</taxon>
        <taxon>Bacillati</taxon>
        <taxon>Bacillota</taxon>
        <taxon>Clostridia</taxon>
        <taxon>Eubacteriales</taxon>
        <taxon>Clostridiaceae</taxon>
        <taxon>Clostridium</taxon>
    </lineage>
</organism>
<evidence type="ECO:0000256" key="2">
    <source>
        <dbReference type="PROSITE-ProRule" id="PRU00335"/>
    </source>
</evidence>
<dbReference type="EMBL" id="JAZHFS010000011">
    <property type="protein sequence ID" value="MEF2113166.1"/>
    <property type="molecule type" value="Genomic_DNA"/>
</dbReference>
<evidence type="ECO:0000256" key="1">
    <source>
        <dbReference type="ARBA" id="ARBA00023125"/>
    </source>
</evidence>